<dbReference type="Proteomes" id="UP001283361">
    <property type="component" value="Unassembled WGS sequence"/>
</dbReference>
<dbReference type="EMBL" id="JAWDGP010006075">
    <property type="protein sequence ID" value="KAK3747705.1"/>
    <property type="molecule type" value="Genomic_DNA"/>
</dbReference>
<evidence type="ECO:0000313" key="1">
    <source>
        <dbReference type="EMBL" id="KAK3747705.1"/>
    </source>
</evidence>
<reference evidence="1" key="1">
    <citation type="journal article" date="2023" name="G3 (Bethesda)">
        <title>A reference genome for the long-term kleptoplast-retaining sea slug Elysia crispata morphotype clarki.</title>
        <authorList>
            <person name="Eastman K.E."/>
            <person name="Pendleton A.L."/>
            <person name="Shaikh M.A."/>
            <person name="Suttiyut T."/>
            <person name="Ogas R."/>
            <person name="Tomko P."/>
            <person name="Gavelis G."/>
            <person name="Widhalm J.R."/>
            <person name="Wisecaver J.H."/>
        </authorList>
    </citation>
    <scope>NUCLEOTIDE SEQUENCE</scope>
    <source>
        <strain evidence="1">ECLA1</strain>
    </source>
</reference>
<gene>
    <name evidence="1" type="ORF">RRG08_024852</name>
</gene>
<organism evidence="1 2">
    <name type="scientific">Elysia crispata</name>
    <name type="common">lettuce slug</name>
    <dbReference type="NCBI Taxonomy" id="231223"/>
    <lineage>
        <taxon>Eukaryota</taxon>
        <taxon>Metazoa</taxon>
        <taxon>Spiralia</taxon>
        <taxon>Lophotrochozoa</taxon>
        <taxon>Mollusca</taxon>
        <taxon>Gastropoda</taxon>
        <taxon>Heterobranchia</taxon>
        <taxon>Euthyneura</taxon>
        <taxon>Panpulmonata</taxon>
        <taxon>Sacoglossa</taxon>
        <taxon>Placobranchoidea</taxon>
        <taxon>Plakobranchidae</taxon>
        <taxon>Elysia</taxon>
    </lineage>
</organism>
<comment type="caution">
    <text evidence="1">The sequence shown here is derived from an EMBL/GenBank/DDBJ whole genome shotgun (WGS) entry which is preliminary data.</text>
</comment>
<name>A0AAE0YJJ1_9GAST</name>
<keyword evidence="2" id="KW-1185">Reference proteome</keyword>
<protein>
    <submittedName>
        <fullName evidence="1">Uncharacterized protein</fullName>
    </submittedName>
</protein>
<dbReference type="AlphaFoldDB" id="A0AAE0YJJ1"/>
<sequence length="158" mass="17990">MATTVMQKEKRQLTTVHLIEKLKLEISMVGQIQCPVWILGDPGRDARLSQAPSFSELELYPLPSRILQPPSLSSTHFRQGRTDTMPSVDSDRVLLEISKGKVGAMPPWDRDNSLTERSNPRGHNSEYKSLRYVIHSFILILEREFPNFIVLGFVPCTK</sequence>
<proteinExistence type="predicted"/>
<accession>A0AAE0YJJ1</accession>
<evidence type="ECO:0000313" key="2">
    <source>
        <dbReference type="Proteomes" id="UP001283361"/>
    </source>
</evidence>